<gene>
    <name evidence="9" type="ORF">GCM10018772_35750</name>
</gene>
<evidence type="ECO:0000313" key="9">
    <source>
        <dbReference type="EMBL" id="GHF07614.1"/>
    </source>
</evidence>
<protein>
    <submittedName>
        <fullName evidence="9">Cytochrome P450</fullName>
    </submittedName>
</protein>
<comment type="similarity">
    <text evidence="1 7">Belongs to the cytochrome P450 family.</text>
</comment>
<dbReference type="GO" id="GO:0016705">
    <property type="term" value="F:oxidoreductase activity, acting on paired donors, with incorporation or reduction of molecular oxygen"/>
    <property type="evidence" value="ECO:0007669"/>
    <property type="project" value="InterPro"/>
</dbReference>
<feature type="region of interest" description="Disordered" evidence="8">
    <location>
        <begin position="1"/>
        <end position="25"/>
    </location>
</feature>
<dbReference type="InterPro" id="IPR017972">
    <property type="entry name" value="Cyt_P450_CS"/>
</dbReference>
<dbReference type="Pfam" id="PF00067">
    <property type="entry name" value="p450"/>
    <property type="match status" value="2"/>
</dbReference>
<sequence>MPKPVESFSGDFFDLHRRDGLDPQPELTRMSVEAPFVPDTSPGRHDWLVTGHDEVRGILGDSARFSTRPPAESLEDSRRLVQIGNPLMYDPPEHTRLRRMLTPEFTVRRMRRMEPLIEKIVADRLDVMERAGRPADLMRHFAWPIPGLVGCALLGVPRDDQAELARTLDLSRRADGSHKARNTAANAFDGYLARFVKQKRRHQTDDMLSMLIRDHGDEVTDKELVGICASVIAAGLENMAGTIGLAVVALLTHPEQTERLRAEPELMDNAVEELIRYTTVVPIASPRTALEDVTIGEHVIKAGQILTCSLLSVNRTADDRLDLTRENPGHMSFGHGIHHCVGAALARLELRIALAALLQRFPGLRLGVPAAELRFRSPRLATFGMESLPVEW</sequence>
<dbReference type="RefSeq" id="WP_190205287.1">
    <property type="nucleotide sequence ID" value="NZ_BNBI01000007.1"/>
</dbReference>
<evidence type="ECO:0000256" key="8">
    <source>
        <dbReference type="SAM" id="MobiDB-lite"/>
    </source>
</evidence>
<evidence type="ECO:0000313" key="10">
    <source>
        <dbReference type="Proteomes" id="UP000630718"/>
    </source>
</evidence>
<keyword evidence="5 7" id="KW-0408">Iron</keyword>
<dbReference type="FunFam" id="1.10.630.10:FF:000018">
    <property type="entry name" value="Cytochrome P450 monooxygenase"/>
    <property type="match status" value="1"/>
</dbReference>
<dbReference type="CDD" id="cd11030">
    <property type="entry name" value="CYP105-like"/>
    <property type="match status" value="1"/>
</dbReference>
<evidence type="ECO:0000256" key="5">
    <source>
        <dbReference type="ARBA" id="ARBA00023004"/>
    </source>
</evidence>
<keyword evidence="3 7" id="KW-0479">Metal-binding</keyword>
<comment type="caution">
    <text evidence="9">The sequence shown here is derived from an EMBL/GenBank/DDBJ whole genome shotgun (WGS) entry which is preliminary data.</text>
</comment>
<dbReference type="EMBL" id="BNBI01000007">
    <property type="protein sequence ID" value="GHF07614.1"/>
    <property type="molecule type" value="Genomic_DNA"/>
</dbReference>
<name>A0A919AH98_9ACTN</name>
<dbReference type="GO" id="GO:0020037">
    <property type="term" value="F:heme binding"/>
    <property type="evidence" value="ECO:0007669"/>
    <property type="project" value="InterPro"/>
</dbReference>
<evidence type="ECO:0000256" key="7">
    <source>
        <dbReference type="RuleBase" id="RU000461"/>
    </source>
</evidence>
<dbReference type="GO" id="GO:0004497">
    <property type="term" value="F:monooxygenase activity"/>
    <property type="evidence" value="ECO:0007669"/>
    <property type="project" value="UniProtKB-KW"/>
</dbReference>
<reference evidence="9" key="1">
    <citation type="journal article" date="2014" name="Int. J. Syst. Evol. Microbiol.">
        <title>Complete genome sequence of Corynebacterium casei LMG S-19264T (=DSM 44701T), isolated from a smear-ripened cheese.</title>
        <authorList>
            <consortium name="US DOE Joint Genome Institute (JGI-PGF)"/>
            <person name="Walter F."/>
            <person name="Albersmeier A."/>
            <person name="Kalinowski J."/>
            <person name="Ruckert C."/>
        </authorList>
    </citation>
    <scope>NUCLEOTIDE SEQUENCE</scope>
    <source>
        <strain evidence="9">JCM 4477</strain>
    </source>
</reference>
<dbReference type="InterPro" id="IPR002397">
    <property type="entry name" value="Cyt_P450_B"/>
</dbReference>
<dbReference type="SUPFAM" id="SSF48264">
    <property type="entry name" value="Cytochrome P450"/>
    <property type="match status" value="1"/>
</dbReference>
<keyword evidence="2 7" id="KW-0349">Heme</keyword>
<accession>A0A919AH98</accession>
<keyword evidence="10" id="KW-1185">Reference proteome</keyword>
<proteinExistence type="inferred from homology"/>
<reference evidence="9" key="2">
    <citation type="submission" date="2020-09" db="EMBL/GenBank/DDBJ databases">
        <authorList>
            <person name="Sun Q."/>
            <person name="Ohkuma M."/>
        </authorList>
    </citation>
    <scope>NUCLEOTIDE SEQUENCE</scope>
    <source>
        <strain evidence="9">JCM 4477</strain>
    </source>
</reference>
<dbReference type="InterPro" id="IPR036396">
    <property type="entry name" value="Cyt_P450_sf"/>
</dbReference>
<evidence type="ECO:0000256" key="6">
    <source>
        <dbReference type="ARBA" id="ARBA00023033"/>
    </source>
</evidence>
<dbReference type="GO" id="GO:0005506">
    <property type="term" value="F:iron ion binding"/>
    <property type="evidence" value="ECO:0007669"/>
    <property type="project" value="InterPro"/>
</dbReference>
<dbReference type="PANTHER" id="PTHR46696">
    <property type="entry name" value="P450, PUTATIVE (EUROFUNG)-RELATED"/>
    <property type="match status" value="1"/>
</dbReference>
<organism evidence="9 10">
    <name type="scientific">Streptomyces fumanus</name>
    <dbReference type="NCBI Taxonomy" id="67302"/>
    <lineage>
        <taxon>Bacteria</taxon>
        <taxon>Bacillati</taxon>
        <taxon>Actinomycetota</taxon>
        <taxon>Actinomycetes</taxon>
        <taxon>Kitasatosporales</taxon>
        <taxon>Streptomycetaceae</taxon>
        <taxon>Streptomyces</taxon>
    </lineage>
</organism>
<keyword evidence="6 7" id="KW-0503">Monooxygenase</keyword>
<evidence type="ECO:0000256" key="3">
    <source>
        <dbReference type="ARBA" id="ARBA00022723"/>
    </source>
</evidence>
<dbReference type="Proteomes" id="UP000630718">
    <property type="component" value="Unassembled WGS sequence"/>
</dbReference>
<evidence type="ECO:0000256" key="4">
    <source>
        <dbReference type="ARBA" id="ARBA00023002"/>
    </source>
</evidence>
<dbReference type="AlphaFoldDB" id="A0A919AH98"/>
<evidence type="ECO:0000256" key="1">
    <source>
        <dbReference type="ARBA" id="ARBA00010617"/>
    </source>
</evidence>
<dbReference type="Gene3D" id="1.10.630.10">
    <property type="entry name" value="Cytochrome P450"/>
    <property type="match status" value="1"/>
</dbReference>
<dbReference type="PRINTS" id="PR00359">
    <property type="entry name" value="BP450"/>
</dbReference>
<keyword evidence="4 7" id="KW-0560">Oxidoreductase</keyword>
<dbReference type="InterPro" id="IPR001128">
    <property type="entry name" value="Cyt_P450"/>
</dbReference>
<dbReference type="PANTHER" id="PTHR46696:SF6">
    <property type="entry name" value="P450, PUTATIVE (EUROFUNG)-RELATED"/>
    <property type="match status" value="1"/>
</dbReference>
<evidence type="ECO:0000256" key="2">
    <source>
        <dbReference type="ARBA" id="ARBA00022617"/>
    </source>
</evidence>
<dbReference type="PROSITE" id="PS00086">
    <property type="entry name" value="CYTOCHROME_P450"/>
    <property type="match status" value="1"/>
</dbReference>